<reference evidence="2" key="1">
    <citation type="submission" date="2020-10" db="EMBL/GenBank/DDBJ databases">
        <authorList>
            <person name="Gilroy R."/>
        </authorList>
    </citation>
    <scope>NUCLEOTIDE SEQUENCE</scope>
    <source>
        <strain evidence="2">CHK180-2868</strain>
    </source>
</reference>
<proteinExistence type="predicted"/>
<evidence type="ECO:0000256" key="1">
    <source>
        <dbReference type="SAM" id="MobiDB-lite"/>
    </source>
</evidence>
<dbReference type="AlphaFoldDB" id="A0A9D1A388"/>
<comment type="caution">
    <text evidence="2">The sequence shown here is derived from an EMBL/GenBank/DDBJ whole genome shotgun (WGS) entry which is preliminary data.</text>
</comment>
<evidence type="ECO:0000313" key="2">
    <source>
        <dbReference type="EMBL" id="HIR04882.1"/>
    </source>
</evidence>
<feature type="region of interest" description="Disordered" evidence="1">
    <location>
        <begin position="27"/>
        <end position="47"/>
    </location>
</feature>
<dbReference type="Proteomes" id="UP000824250">
    <property type="component" value="Unassembled WGS sequence"/>
</dbReference>
<accession>A0A9D1A388</accession>
<protein>
    <submittedName>
        <fullName evidence="2">Uncharacterized protein</fullName>
    </submittedName>
</protein>
<name>A0A9D1A388_9FIRM</name>
<organism evidence="2 3">
    <name type="scientific">Candidatus Copromonas faecavium</name>
    <name type="common">nom. illeg.</name>
    <dbReference type="NCBI Taxonomy" id="2840740"/>
    <lineage>
        <taxon>Bacteria</taxon>
        <taxon>Bacillati</taxon>
        <taxon>Bacillota</taxon>
        <taxon>Clostridia</taxon>
        <taxon>Lachnospirales</taxon>
        <taxon>Lachnospiraceae</taxon>
        <taxon>Candidatus Copromonas (nom. illeg.)</taxon>
    </lineage>
</organism>
<evidence type="ECO:0000313" key="3">
    <source>
        <dbReference type="Proteomes" id="UP000824250"/>
    </source>
</evidence>
<sequence length="119" mass="13696">MTAVFGAAAVILAIFLVLSRQRLEQERKTAQSERKQMEAEHEEQKKEWERHFREMEEEKTGRLKALLVPAENIGIYVQLAEEEAGTDRERELLAVIDGENRKLLEILERGGYSGIADKQ</sequence>
<dbReference type="EMBL" id="DVGC01000013">
    <property type="protein sequence ID" value="HIR04882.1"/>
    <property type="molecule type" value="Genomic_DNA"/>
</dbReference>
<reference evidence="2" key="2">
    <citation type="journal article" date="2021" name="PeerJ">
        <title>Extensive microbial diversity within the chicken gut microbiome revealed by metagenomics and culture.</title>
        <authorList>
            <person name="Gilroy R."/>
            <person name="Ravi A."/>
            <person name="Getino M."/>
            <person name="Pursley I."/>
            <person name="Horton D.L."/>
            <person name="Alikhan N.F."/>
            <person name="Baker D."/>
            <person name="Gharbi K."/>
            <person name="Hall N."/>
            <person name="Watson M."/>
            <person name="Adriaenssens E.M."/>
            <person name="Foster-Nyarko E."/>
            <person name="Jarju S."/>
            <person name="Secka A."/>
            <person name="Antonio M."/>
            <person name="Oren A."/>
            <person name="Chaudhuri R.R."/>
            <person name="La Ragione R."/>
            <person name="Hildebrand F."/>
            <person name="Pallen M.J."/>
        </authorList>
    </citation>
    <scope>NUCLEOTIDE SEQUENCE</scope>
    <source>
        <strain evidence="2">CHK180-2868</strain>
    </source>
</reference>
<gene>
    <name evidence="2" type="ORF">IAB28_02825</name>
</gene>